<dbReference type="Proteomes" id="UP000461670">
    <property type="component" value="Unassembled WGS sequence"/>
</dbReference>
<comment type="caution">
    <text evidence="1">The sequence shown here is derived from an EMBL/GenBank/DDBJ whole genome shotgun (WGS) entry which is preliminary data.</text>
</comment>
<dbReference type="AlphaFoldDB" id="A0A7V8JR03"/>
<evidence type="ECO:0000313" key="1">
    <source>
        <dbReference type="EMBL" id="KAF1022468.1"/>
    </source>
</evidence>
<dbReference type="Gene3D" id="1.10.238.160">
    <property type="match status" value="1"/>
</dbReference>
<dbReference type="InterPro" id="IPR010260">
    <property type="entry name" value="AlpA"/>
</dbReference>
<organism evidence="1 2">
    <name type="scientific">Paracidovorax wautersii</name>
    <dbReference type="NCBI Taxonomy" id="1177982"/>
    <lineage>
        <taxon>Bacteria</taxon>
        <taxon>Pseudomonadati</taxon>
        <taxon>Pseudomonadota</taxon>
        <taxon>Betaproteobacteria</taxon>
        <taxon>Burkholderiales</taxon>
        <taxon>Comamonadaceae</taxon>
        <taxon>Paracidovorax</taxon>
    </lineage>
</organism>
<proteinExistence type="predicted"/>
<evidence type="ECO:0008006" key="3">
    <source>
        <dbReference type="Google" id="ProtNLM"/>
    </source>
</evidence>
<dbReference type="Pfam" id="PF05930">
    <property type="entry name" value="Phage_AlpA"/>
    <property type="match status" value="1"/>
</dbReference>
<dbReference type="EMBL" id="WNDQ01000011">
    <property type="protein sequence ID" value="KAF1022468.1"/>
    <property type="molecule type" value="Genomic_DNA"/>
</dbReference>
<evidence type="ECO:0000313" key="2">
    <source>
        <dbReference type="Proteomes" id="UP000461670"/>
    </source>
</evidence>
<gene>
    <name evidence="1" type="ORF">GAK30_01055</name>
</gene>
<accession>A0A7V8JR03</accession>
<dbReference type="PANTHER" id="PTHR36154">
    <property type="entry name" value="DNA-BINDING TRANSCRIPTIONAL ACTIVATOR ALPA"/>
    <property type="match status" value="1"/>
</dbReference>
<sequence length="68" mass="7573">MDAQAKIIRLPKVKELVGLGKTAIYDKIKEGAFPKPIKLDRASGWLEGEVQQWIGKKVEAQRGEWGPA</sequence>
<protein>
    <recommendedName>
        <fullName evidence="3">Transcriptional regulator, AlpA family</fullName>
    </recommendedName>
</protein>
<name>A0A7V8JR03_9BURK</name>
<reference evidence="2" key="1">
    <citation type="journal article" date="2020" name="MBio">
        <title>Horizontal gene transfer to a defensive symbiont with a reduced genome amongst a multipartite beetle microbiome.</title>
        <authorList>
            <person name="Waterworth S.C."/>
            <person name="Florez L.V."/>
            <person name="Rees E.R."/>
            <person name="Hertweck C."/>
            <person name="Kaltenpoth M."/>
            <person name="Kwan J.C."/>
        </authorList>
    </citation>
    <scope>NUCLEOTIDE SEQUENCE [LARGE SCALE GENOMIC DNA]</scope>
</reference>
<dbReference type="PANTHER" id="PTHR36154:SF1">
    <property type="entry name" value="DNA-BINDING TRANSCRIPTIONAL ACTIVATOR ALPA"/>
    <property type="match status" value="1"/>
</dbReference>
<dbReference type="InterPro" id="IPR052931">
    <property type="entry name" value="Prophage_regulatory_activator"/>
</dbReference>